<evidence type="ECO:0000313" key="6">
    <source>
        <dbReference type="EMBL" id="MCD7452632.1"/>
    </source>
</evidence>
<keyword evidence="3" id="KW-0539">Nucleus</keyword>
<evidence type="ECO:0000313" key="7">
    <source>
        <dbReference type="Proteomes" id="UP000823775"/>
    </source>
</evidence>
<evidence type="ECO:0000256" key="2">
    <source>
        <dbReference type="ARBA" id="ARBA00023163"/>
    </source>
</evidence>
<feature type="non-terminal residue" evidence="6">
    <location>
        <position position="205"/>
    </location>
</feature>
<comment type="caution">
    <text evidence="6">The sequence shown here is derived from an EMBL/GenBank/DDBJ whole genome shotgun (WGS) entry which is preliminary data.</text>
</comment>
<dbReference type="Gene3D" id="1.10.10.60">
    <property type="entry name" value="Homeodomain-like"/>
    <property type="match status" value="1"/>
</dbReference>
<gene>
    <name evidence="6" type="ORF">HAX54_017611</name>
</gene>
<feature type="compositionally biased region" description="Low complexity" evidence="4">
    <location>
        <begin position="60"/>
        <end position="70"/>
    </location>
</feature>
<feature type="compositionally biased region" description="Polar residues" evidence="4">
    <location>
        <begin position="195"/>
        <end position="205"/>
    </location>
</feature>
<feature type="region of interest" description="Disordered" evidence="4">
    <location>
        <begin position="181"/>
        <end position="205"/>
    </location>
</feature>
<evidence type="ECO:0000256" key="4">
    <source>
        <dbReference type="SAM" id="MobiDB-lite"/>
    </source>
</evidence>
<feature type="domain" description="Myb-like" evidence="5">
    <location>
        <begin position="134"/>
        <end position="181"/>
    </location>
</feature>
<dbReference type="SUPFAM" id="SSF46689">
    <property type="entry name" value="Homeodomain-like"/>
    <property type="match status" value="1"/>
</dbReference>
<dbReference type="EMBL" id="JACEIK010000217">
    <property type="protein sequence ID" value="MCD7452632.1"/>
    <property type="molecule type" value="Genomic_DNA"/>
</dbReference>
<protein>
    <recommendedName>
        <fullName evidence="5">Myb-like domain-containing protein</fullName>
    </recommendedName>
</protein>
<dbReference type="PANTHER" id="PTHR31442:SF38">
    <property type="entry name" value="TRANSCRIPTION FACTOR"/>
    <property type="match status" value="1"/>
</dbReference>
<sequence length="205" mass="23423">VCDEHSEFLAKKALDDGAYLYLKKPLDEQIVKYLWQFVLGEKIQRERARKESEENKNQMNVDDIGNNDIAGDNEEQTGEKINVPSNTEAENDIISKGEYKPGRKRGRKITKEINEGESQSNTINKIVMRKNCLKWTGYLHAKFMKVVQQLGEGRCYPKEIVEAMNVPGLTREQVASHLQNLEPPSADLPNEHGNSDFNQIFSDNQ</sequence>
<dbReference type="NCBIfam" id="TIGR01557">
    <property type="entry name" value="myb_SHAQKYF"/>
    <property type="match status" value="1"/>
</dbReference>
<evidence type="ECO:0000256" key="3">
    <source>
        <dbReference type="ARBA" id="ARBA00023242"/>
    </source>
</evidence>
<name>A0ABS8S1C8_DATST</name>
<proteinExistence type="predicted"/>
<feature type="compositionally biased region" description="Basic and acidic residues" evidence="4">
    <location>
        <begin position="46"/>
        <end position="56"/>
    </location>
</feature>
<dbReference type="InterPro" id="IPR009057">
    <property type="entry name" value="Homeodomain-like_sf"/>
</dbReference>
<keyword evidence="7" id="KW-1185">Reference proteome</keyword>
<keyword evidence="1" id="KW-0805">Transcription regulation</keyword>
<feature type="non-terminal residue" evidence="6">
    <location>
        <position position="1"/>
    </location>
</feature>
<dbReference type="InterPro" id="IPR001005">
    <property type="entry name" value="SANT/Myb"/>
</dbReference>
<reference evidence="6 7" key="1">
    <citation type="journal article" date="2021" name="BMC Genomics">
        <title>Datura genome reveals duplications of psychoactive alkaloid biosynthetic genes and high mutation rate following tissue culture.</title>
        <authorList>
            <person name="Rajewski A."/>
            <person name="Carter-House D."/>
            <person name="Stajich J."/>
            <person name="Litt A."/>
        </authorList>
    </citation>
    <scope>NUCLEOTIDE SEQUENCE [LARGE SCALE GENOMIC DNA]</scope>
    <source>
        <strain evidence="6">AR-01</strain>
    </source>
</reference>
<accession>A0ABS8S1C8</accession>
<keyword evidence="2" id="KW-0804">Transcription</keyword>
<evidence type="ECO:0000256" key="1">
    <source>
        <dbReference type="ARBA" id="ARBA00023015"/>
    </source>
</evidence>
<organism evidence="6 7">
    <name type="scientific">Datura stramonium</name>
    <name type="common">Jimsonweed</name>
    <name type="synonym">Common thornapple</name>
    <dbReference type="NCBI Taxonomy" id="4076"/>
    <lineage>
        <taxon>Eukaryota</taxon>
        <taxon>Viridiplantae</taxon>
        <taxon>Streptophyta</taxon>
        <taxon>Embryophyta</taxon>
        <taxon>Tracheophyta</taxon>
        <taxon>Spermatophyta</taxon>
        <taxon>Magnoliopsida</taxon>
        <taxon>eudicotyledons</taxon>
        <taxon>Gunneridae</taxon>
        <taxon>Pentapetalae</taxon>
        <taxon>asterids</taxon>
        <taxon>lamiids</taxon>
        <taxon>Solanales</taxon>
        <taxon>Solanaceae</taxon>
        <taxon>Solanoideae</taxon>
        <taxon>Datureae</taxon>
        <taxon>Datura</taxon>
    </lineage>
</organism>
<evidence type="ECO:0000259" key="5">
    <source>
        <dbReference type="Pfam" id="PF00249"/>
    </source>
</evidence>
<dbReference type="InterPro" id="IPR006447">
    <property type="entry name" value="Myb_dom_plants"/>
</dbReference>
<dbReference type="Pfam" id="PF00249">
    <property type="entry name" value="Myb_DNA-binding"/>
    <property type="match status" value="1"/>
</dbReference>
<dbReference type="Proteomes" id="UP000823775">
    <property type="component" value="Unassembled WGS sequence"/>
</dbReference>
<dbReference type="InterPro" id="IPR044841">
    <property type="entry name" value="LUX/BOA-like"/>
</dbReference>
<feature type="region of interest" description="Disordered" evidence="4">
    <location>
        <begin position="46"/>
        <end position="106"/>
    </location>
</feature>
<dbReference type="PANTHER" id="PTHR31442">
    <property type="entry name" value="HOMEODOMAIN-LIKE SUPERFAMILY PROTEIN-RELATED"/>
    <property type="match status" value="1"/>
</dbReference>